<dbReference type="Proteomes" id="UP000009011">
    <property type="component" value="Chromosome"/>
</dbReference>
<dbReference type="AlphaFoldDB" id="I6Z9Z4"/>
<keyword evidence="3" id="KW-1185">Reference proteome</keyword>
<dbReference type="HOGENOM" id="CLU_801229_0_0_10"/>
<dbReference type="Pfam" id="PF18962">
    <property type="entry name" value="Por_Secre_tail"/>
    <property type="match status" value="1"/>
</dbReference>
<name>I6Z9Z4_MELRP</name>
<organism evidence="2 3">
    <name type="scientific">Melioribacter roseus (strain DSM 23840 / JCM 17771 / VKM B-2668 / P3M-2)</name>
    <dbReference type="NCBI Taxonomy" id="1191523"/>
    <lineage>
        <taxon>Bacteria</taxon>
        <taxon>Pseudomonadati</taxon>
        <taxon>Ignavibacteriota</taxon>
        <taxon>Ignavibacteria</taxon>
        <taxon>Ignavibacteriales</taxon>
        <taxon>Melioribacteraceae</taxon>
        <taxon>Melioribacter</taxon>
    </lineage>
</organism>
<dbReference type="RefSeq" id="WP_014857380.1">
    <property type="nucleotide sequence ID" value="NC_018178.1"/>
</dbReference>
<sequence>MNKIILSLLLSADLVLSQNCINIGAFHQPVDAKYEYLNFVFRSVTDTSSLRTILEDGRKNGYKICMNLTGARHNFQNENGNFSIDKFAEQLNKYSDFDFEEYKEVIFCHLMFDEPHDPNNWNEKTVEGALIDSAAALSKRLVGFAATAVGAPADYLSKFGKYKNLDYAKPQYSSKFGNIDDFINVNSKAAIESGLRNIYSINVLSGGINQNQMSKDEIVSYSLALLRDSTCDGLLYWKWDENYFSAVSAAFGEIYNEMCGISGVKESAVITGNTIAYPNPFGNYLNVNSTTGDVRISLFNIIGEEVYSGILNRTGRIRLDYLPDGIYILVLKDKTVIKITKLLKIR</sequence>
<dbReference type="InterPro" id="IPR026444">
    <property type="entry name" value="Secre_tail"/>
</dbReference>
<dbReference type="STRING" id="1191523.MROS_2720"/>
<evidence type="ECO:0000259" key="1">
    <source>
        <dbReference type="Pfam" id="PF18962"/>
    </source>
</evidence>
<proteinExistence type="predicted"/>
<reference evidence="2 3" key="1">
    <citation type="journal article" date="2013" name="PLoS ONE">
        <title>Genomic analysis of Melioribacter roseus, facultatively anaerobic organotrophic bacterium representing a novel deep lineage within Bacteriodetes/Chlorobi group.</title>
        <authorList>
            <person name="Kadnikov V.V."/>
            <person name="Mardanov A.V."/>
            <person name="Podosokorskaya O.A."/>
            <person name="Gavrilov S.N."/>
            <person name="Kublanov I.V."/>
            <person name="Beletsky A.V."/>
            <person name="Bonch-Osmolovskaya E.A."/>
            <person name="Ravin N.V."/>
        </authorList>
    </citation>
    <scope>NUCLEOTIDE SEQUENCE [LARGE SCALE GENOMIC DNA]</scope>
    <source>
        <strain evidence="3">JCM 17771 / P3M-2</strain>
    </source>
</reference>
<feature type="domain" description="Secretion system C-terminal sorting" evidence="1">
    <location>
        <begin position="277"/>
        <end position="342"/>
    </location>
</feature>
<evidence type="ECO:0000313" key="3">
    <source>
        <dbReference type="Proteomes" id="UP000009011"/>
    </source>
</evidence>
<dbReference type="NCBIfam" id="TIGR04183">
    <property type="entry name" value="Por_Secre_tail"/>
    <property type="match status" value="1"/>
</dbReference>
<accession>I6Z9Z4</accession>
<dbReference type="EMBL" id="CP003557">
    <property type="protein sequence ID" value="AFN75950.1"/>
    <property type="molecule type" value="Genomic_DNA"/>
</dbReference>
<gene>
    <name evidence="2" type="ordered locus">MROS_2720</name>
</gene>
<evidence type="ECO:0000313" key="2">
    <source>
        <dbReference type="EMBL" id="AFN75950.1"/>
    </source>
</evidence>
<dbReference type="KEGG" id="mro:MROS_2720"/>
<dbReference type="OrthoDB" id="5500612at2"/>
<protein>
    <recommendedName>
        <fullName evidence="1">Secretion system C-terminal sorting domain-containing protein</fullName>
    </recommendedName>
</protein>